<reference evidence="1" key="1">
    <citation type="submission" date="2018-02" db="EMBL/GenBank/DDBJ databases">
        <title>Rhizophora mucronata_Transcriptome.</title>
        <authorList>
            <person name="Meera S.P."/>
            <person name="Sreeshan A."/>
            <person name="Augustine A."/>
        </authorList>
    </citation>
    <scope>NUCLEOTIDE SEQUENCE</scope>
    <source>
        <tissue evidence="1">Leaf</tissue>
    </source>
</reference>
<dbReference type="EMBL" id="GGEC01056871">
    <property type="protein sequence ID" value="MBX37355.1"/>
    <property type="molecule type" value="Transcribed_RNA"/>
</dbReference>
<accession>A0A2P2N4J3</accession>
<protein>
    <submittedName>
        <fullName evidence="1">Uncharacterized protein</fullName>
    </submittedName>
</protein>
<dbReference type="AlphaFoldDB" id="A0A2P2N4J3"/>
<proteinExistence type="predicted"/>
<name>A0A2P2N4J3_RHIMU</name>
<evidence type="ECO:0000313" key="1">
    <source>
        <dbReference type="EMBL" id="MBX37355.1"/>
    </source>
</evidence>
<sequence length="50" mass="5721">MSSYQQSSHYLPMSLVELSSQQTLAHERRLVPGNSLEELMNAPYADQRLN</sequence>
<organism evidence="1">
    <name type="scientific">Rhizophora mucronata</name>
    <name type="common">Asiatic mangrove</name>
    <dbReference type="NCBI Taxonomy" id="61149"/>
    <lineage>
        <taxon>Eukaryota</taxon>
        <taxon>Viridiplantae</taxon>
        <taxon>Streptophyta</taxon>
        <taxon>Embryophyta</taxon>
        <taxon>Tracheophyta</taxon>
        <taxon>Spermatophyta</taxon>
        <taxon>Magnoliopsida</taxon>
        <taxon>eudicotyledons</taxon>
        <taxon>Gunneridae</taxon>
        <taxon>Pentapetalae</taxon>
        <taxon>rosids</taxon>
        <taxon>fabids</taxon>
        <taxon>Malpighiales</taxon>
        <taxon>Rhizophoraceae</taxon>
        <taxon>Rhizophora</taxon>
    </lineage>
</organism>